<evidence type="ECO:0000313" key="2">
    <source>
        <dbReference type="Proteomes" id="UP000323426"/>
    </source>
</evidence>
<name>A0A5M6D9F9_9BACT</name>
<dbReference type="Proteomes" id="UP000323426">
    <property type="component" value="Unassembled WGS sequence"/>
</dbReference>
<comment type="caution">
    <text evidence="1">The sequence shown here is derived from an EMBL/GenBank/DDBJ whole genome shotgun (WGS) entry which is preliminary data.</text>
</comment>
<accession>A0A5M6D9F9</accession>
<proteinExistence type="predicted"/>
<dbReference type="EMBL" id="VWSF01000011">
    <property type="protein sequence ID" value="KAA5544188.1"/>
    <property type="molecule type" value="Genomic_DNA"/>
</dbReference>
<keyword evidence="2" id="KW-1185">Reference proteome</keyword>
<dbReference type="AlphaFoldDB" id="A0A5M6D9F9"/>
<dbReference type="RefSeq" id="WP_150089271.1">
    <property type="nucleotide sequence ID" value="NZ_VWSF01000011.1"/>
</dbReference>
<protein>
    <submittedName>
        <fullName evidence="1">Uncharacterized protein</fullName>
    </submittedName>
</protein>
<evidence type="ECO:0000313" key="1">
    <source>
        <dbReference type="EMBL" id="KAA5544188.1"/>
    </source>
</evidence>
<dbReference type="PROSITE" id="PS51257">
    <property type="entry name" value="PROKAR_LIPOPROTEIN"/>
    <property type="match status" value="1"/>
</dbReference>
<sequence>MRPQSVLLSYLLSLCVLLFTSCDSPEPRTRLLFAAGNGLITGNQSVTGGNILSTSVYAETGTGNTLKNFKITRIYDNKDSLTYLDSTLNVPEFGLFFTFATRSLNGKETWRFTVTDEKNTVYERKYTLTTTSSNAARQPFYTYSSYFYQKSAVENLRYFSLADGTAYPGYAGRNNPEIKNKVDFYFSQLTDKSISLQAVPGAGIRFKTTPLTPADFSDIRTEEALTSVYANSSATPTEVLPRLSKNQLIAFRNNTKSGIIRIAGFDKAFDAEKNDSVLVRMRYEVKTQK</sequence>
<gene>
    <name evidence="1" type="ORF">F0145_14865</name>
</gene>
<reference evidence="1 2" key="1">
    <citation type="submission" date="2019-09" db="EMBL/GenBank/DDBJ databases">
        <title>Genome sequence and assembly of Adhaeribacter sp.</title>
        <authorList>
            <person name="Chhetri G."/>
        </authorList>
    </citation>
    <scope>NUCLEOTIDE SEQUENCE [LARGE SCALE GENOMIC DNA]</scope>
    <source>
        <strain evidence="1 2">DK36</strain>
    </source>
</reference>
<organism evidence="1 2">
    <name type="scientific">Adhaeribacter rhizoryzae</name>
    <dbReference type="NCBI Taxonomy" id="2607907"/>
    <lineage>
        <taxon>Bacteria</taxon>
        <taxon>Pseudomonadati</taxon>
        <taxon>Bacteroidota</taxon>
        <taxon>Cytophagia</taxon>
        <taxon>Cytophagales</taxon>
        <taxon>Hymenobacteraceae</taxon>
        <taxon>Adhaeribacter</taxon>
    </lineage>
</organism>